<evidence type="ECO:0000256" key="7">
    <source>
        <dbReference type="SAM" id="MobiDB-lite"/>
    </source>
</evidence>
<dbReference type="OrthoDB" id="9790913at2"/>
<dbReference type="eggNOG" id="COG2346">
    <property type="taxonomic scope" value="Bacteria"/>
</dbReference>
<evidence type="ECO:0000256" key="3">
    <source>
        <dbReference type="ARBA" id="ARBA00022617"/>
    </source>
</evidence>
<evidence type="ECO:0000313" key="9">
    <source>
        <dbReference type="EMBL" id="EAU65092.1"/>
    </source>
</evidence>
<keyword evidence="10" id="KW-1185">Reference proteome</keyword>
<dbReference type="Proteomes" id="UP000001351">
    <property type="component" value="Chromosome"/>
</dbReference>
<dbReference type="Proteomes" id="UP000032702">
    <property type="component" value="Unassembled WGS sequence"/>
</dbReference>
<reference evidence="8 10" key="2">
    <citation type="journal article" date="2011" name="Mol. Biol. Evol.">
        <title>Comparative genomic analysis of fruiting body formation in Myxococcales.</title>
        <authorList>
            <person name="Huntley S."/>
            <person name="Hamann N."/>
            <person name="Wegener-Feldbrugge S."/>
            <person name="Treuner-Lange A."/>
            <person name="Kube M."/>
            <person name="Reinhardt R."/>
            <person name="Klages S."/>
            <person name="Muller R."/>
            <person name="Ronning C.M."/>
            <person name="Nierman W.C."/>
            <person name="Sogaard-Andersen L."/>
        </authorList>
    </citation>
    <scope>NUCLEOTIDE SEQUENCE [LARGE SCALE GENOMIC DNA]</scope>
    <source>
        <strain evidence="8 10">DW4/3-1</strain>
    </source>
</reference>
<dbReference type="AlphaFoldDB" id="Q08X88"/>
<proteinExistence type="inferred from homology"/>
<keyword evidence="3" id="KW-0349">Heme</keyword>
<dbReference type="CDD" id="cd14773">
    <property type="entry name" value="TrHb2_PhHbO-like_O"/>
    <property type="match status" value="1"/>
</dbReference>
<dbReference type="GO" id="GO:0046872">
    <property type="term" value="F:metal ion binding"/>
    <property type="evidence" value="ECO:0007669"/>
    <property type="project" value="UniProtKB-KW"/>
</dbReference>
<dbReference type="GO" id="GO:0020037">
    <property type="term" value="F:heme binding"/>
    <property type="evidence" value="ECO:0007669"/>
    <property type="project" value="InterPro"/>
</dbReference>
<dbReference type="GO" id="GO:0005344">
    <property type="term" value="F:oxygen carrier activity"/>
    <property type="evidence" value="ECO:0007669"/>
    <property type="project" value="InterPro"/>
</dbReference>
<evidence type="ECO:0000256" key="6">
    <source>
        <dbReference type="ARBA" id="ARBA00034496"/>
    </source>
</evidence>
<dbReference type="InterPro" id="IPR001486">
    <property type="entry name" value="Hemoglobin_trunc"/>
</dbReference>
<evidence type="ECO:0000256" key="4">
    <source>
        <dbReference type="ARBA" id="ARBA00022723"/>
    </source>
</evidence>
<comment type="cofactor">
    <cofactor evidence="1">
        <name>heme</name>
        <dbReference type="ChEBI" id="CHEBI:30413"/>
    </cofactor>
</comment>
<organism evidence="9 11">
    <name type="scientific">Stigmatella aurantiaca (strain DW4/3-1)</name>
    <dbReference type="NCBI Taxonomy" id="378806"/>
    <lineage>
        <taxon>Bacteria</taxon>
        <taxon>Pseudomonadati</taxon>
        <taxon>Myxococcota</taxon>
        <taxon>Myxococcia</taxon>
        <taxon>Myxococcales</taxon>
        <taxon>Cystobacterineae</taxon>
        <taxon>Archangiaceae</taxon>
        <taxon>Stigmatella</taxon>
    </lineage>
</organism>
<evidence type="ECO:0000313" key="10">
    <source>
        <dbReference type="Proteomes" id="UP000001351"/>
    </source>
</evidence>
<keyword evidence="5" id="KW-0408">Iron</keyword>
<dbReference type="EMBL" id="AAMD01000093">
    <property type="protein sequence ID" value="EAU65092.1"/>
    <property type="molecule type" value="Genomic_DNA"/>
</dbReference>
<dbReference type="InterPro" id="IPR009050">
    <property type="entry name" value="Globin-like_sf"/>
</dbReference>
<gene>
    <name evidence="8" type="ordered locus">STAUR_8149</name>
    <name evidence="9" type="ORF">STIAU_3256</name>
</gene>
<dbReference type="SUPFAM" id="SSF46458">
    <property type="entry name" value="Globin-like"/>
    <property type="match status" value="1"/>
</dbReference>
<dbReference type="PANTHER" id="PTHR47366:SF1">
    <property type="entry name" value="TWO-ON-TWO HEMOGLOBIN-3"/>
    <property type="match status" value="1"/>
</dbReference>
<accession>Q08X88</accession>
<keyword evidence="4" id="KW-0479">Metal-binding</keyword>
<evidence type="ECO:0000313" key="11">
    <source>
        <dbReference type="Proteomes" id="UP000032702"/>
    </source>
</evidence>
<evidence type="ECO:0000313" key="8">
    <source>
        <dbReference type="EMBL" id="ADO75904.1"/>
    </source>
</evidence>
<dbReference type="Pfam" id="PF01152">
    <property type="entry name" value="Bac_globin"/>
    <property type="match status" value="1"/>
</dbReference>
<dbReference type="EMBL" id="CP002271">
    <property type="protein sequence ID" value="ADO75904.1"/>
    <property type="molecule type" value="Genomic_DNA"/>
</dbReference>
<dbReference type="InterPro" id="IPR012292">
    <property type="entry name" value="Globin/Proto"/>
</dbReference>
<dbReference type="STRING" id="378806.STAUR_8149"/>
<name>Q08X88_STIAD</name>
<keyword evidence="2" id="KW-0813">Transport</keyword>
<dbReference type="GO" id="GO:0019825">
    <property type="term" value="F:oxygen binding"/>
    <property type="evidence" value="ECO:0007669"/>
    <property type="project" value="InterPro"/>
</dbReference>
<evidence type="ECO:0000256" key="5">
    <source>
        <dbReference type="ARBA" id="ARBA00023004"/>
    </source>
</evidence>
<dbReference type="PATRIC" id="fig|378806.16.peg.4115"/>
<dbReference type="InterPro" id="IPR044203">
    <property type="entry name" value="GlbO/GLB3-like"/>
</dbReference>
<evidence type="ECO:0000256" key="2">
    <source>
        <dbReference type="ARBA" id="ARBA00022448"/>
    </source>
</evidence>
<sequence>MPPSSEGLIPSMLPQLKTPPADDDWVPSLEDTPFQRIGGEAEVMALAAAFYDAMDADEPALAQLHVLDANGRVNAGTRERFGLFLVGWLGGPQHYVERHGHPRLRMRHGHVPVDTAMRDAWLRCMRKALDARGVTGGLRRFLEERFQHTGDFLRNTEG</sequence>
<dbReference type="Gene3D" id="1.10.490.10">
    <property type="entry name" value="Globins"/>
    <property type="match status" value="1"/>
</dbReference>
<dbReference type="PANTHER" id="PTHR47366">
    <property type="entry name" value="TWO-ON-TWO HEMOGLOBIN-3"/>
    <property type="match status" value="1"/>
</dbReference>
<dbReference type="HOGENOM" id="CLU_103526_3_0_7"/>
<comment type="similarity">
    <text evidence="6">Belongs to the truncated hemoglobin family. Group II subfamily.</text>
</comment>
<feature type="region of interest" description="Disordered" evidence="7">
    <location>
        <begin position="1"/>
        <end position="24"/>
    </location>
</feature>
<dbReference type="PROSITE" id="PS01213">
    <property type="entry name" value="GLOBIN_FAM_2"/>
    <property type="match status" value="1"/>
</dbReference>
<protein>
    <submittedName>
        <fullName evidence="9">Protozoan/cyanobacterial globin family protein</fullName>
    </submittedName>
</protein>
<reference evidence="9 11" key="1">
    <citation type="submission" date="2006-04" db="EMBL/GenBank/DDBJ databases">
        <authorList>
            <person name="Nierman W.C."/>
        </authorList>
    </citation>
    <scope>NUCLEOTIDE SEQUENCE [LARGE SCALE GENOMIC DNA]</scope>
    <source>
        <strain evidence="9 11">DW4/3-1</strain>
    </source>
</reference>
<dbReference type="KEGG" id="sur:STAUR_8149"/>
<evidence type="ECO:0000256" key="1">
    <source>
        <dbReference type="ARBA" id="ARBA00001971"/>
    </source>
</evidence>
<dbReference type="InterPro" id="IPR019795">
    <property type="entry name" value="Globin_bac-like_CS"/>
</dbReference>